<dbReference type="Pfam" id="PF00072">
    <property type="entry name" value="Response_reg"/>
    <property type="match status" value="1"/>
</dbReference>
<reference evidence="6 7" key="1">
    <citation type="journal article" date="2013" name="Genome Announc.">
        <title>Draft Genome Sequence of Strain JLT2015T, Belonging to the Family Sphingomonadaceae of the Alphaproteobacteria.</title>
        <authorList>
            <person name="Tang K."/>
            <person name="Liu K."/>
            <person name="Li S."/>
            <person name="Jiao N."/>
        </authorList>
    </citation>
    <scope>NUCLEOTIDE SEQUENCE [LARGE SCALE GENOMIC DNA]</scope>
    <source>
        <strain evidence="6 7">JLT2015</strain>
    </source>
</reference>
<dbReference type="GO" id="GO:0000160">
    <property type="term" value="P:phosphorelay signal transduction system"/>
    <property type="evidence" value="ECO:0007669"/>
    <property type="project" value="UniProtKB-KW"/>
</dbReference>
<evidence type="ECO:0000313" key="7">
    <source>
        <dbReference type="Proteomes" id="UP000011717"/>
    </source>
</evidence>
<sequence length="163" mass="17232">MSDTERIKSLLQGKNILVAEDQVIPAMGLEVKLRYSGVHSIRICDRMAACMSVIDGDFFEPDAAIIDIDMAGKDGRELARELQARGIPFIFHTGSTDADQIASEFGGAQVVQKPSTEAEILKAVAALFETQDRDEAGDASENGDADGNGDAEEGGSANSAGAR</sequence>
<keyword evidence="2" id="KW-0902">Two-component regulatory system</keyword>
<gene>
    <name evidence="6" type="ORF">C725_0007</name>
</gene>
<comment type="caution">
    <text evidence="6">The sequence shown here is derived from an EMBL/GenBank/DDBJ whole genome shotgun (WGS) entry which is preliminary data.</text>
</comment>
<dbReference type="Gene3D" id="3.40.50.2300">
    <property type="match status" value="1"/>
</dbReference>
<dbReference type="InterPro" id="IPR001789">
    <property type="entry name" value="Sig_transdc_resp-reg_receiver"/>
</dbReference>
<dbReference type="RefSeq" id="WP_008599367.1">
    <property type="nucleotide sequence ID" value="NZ_AMRV01000001.1"/>
</dbReference>
<dbReference type="InterPro" id="IPR050595">
    <property type="entry name" value="Bact_response_regulator"/>
</dbReference>
<dbReference type="PROSITE" id="PS50110">
    <property type="entry name" value="RESPONSE_REGULATORY"/>
    <property type="match status" value="1"/>
</dbReference>
<dbReference type="EMBL" id="AMRV01000001">
    <property type="protein sequence ID" value="EMD84077.1"/>
    <property type="molecule type" value="Genomic_DNA"/>
</dbReference>
<feature type="modified residue" description="4-aspartylphosphate" evidence="3">
    <location>
        <position position="67"/>
    </location>
</feature>
<evidence type="ECO:0000256" key="4">
    <source>
        <dbReference type="SAM" id="MobiDB-lite"/>
    </source>
</evidence>
<evidence type="ECO:0000313" key="6">
    <source>
        <dbReference type="EMBL" id="EMD84077.1"/>
    </source>
</evidence>
<dbReference type="PANTHER" id="PTHR44591">
    <property type="entry name" value="STRESS RESPONSE REGULATOR PROTEIN 1"/>
    <property type="match status" value="1"/>
</dbReference>
<dbReference type="Proteomes" id="UP000011717">
    <property type="component" value="Unassembled WGS sequence"/>
</dbReference>
<feature type="domain" description="Response regulatory" evidence="5">
    <location>
        <begin position="15"/>
        <end position="128"/>
    </location>
</feature>
<evidence type="ECO:0000256" key="1">
    <source>
        <dbReference type="ARBA" id="ARBA00022553"/>
    </source>
</evidence>
<dbReference type="AlphaFoldDB" id="M2U7W3"/>
<evidence type="ECO:0000256" key="3">
    <source>
        <dbReference type="PROSITE-ProRule" id="PRU00169"/>
    </source>
</evidence>
<name>M2U7W3_9SPHN</name>
<keyword evidence="7" id="KW-1185">Reference proteome</keyword>
<dbReference type="SMART" id="SM00448">
    <property type="entry name" value="REC"/>
    <property type="match status" value="1"/>
</dbReference>
<evidence type="ECO:0000256" key="2">
    <source>
        <dbReference type="ARBA" id="ARBA00023012"/>
    </source>
</evidence>
<proteinExistence type="predicted"/>
<keyword evidence="1 3" id="KW-0597">Phosphoprotein</keyword>
<dbReference type="InterPro" id="IPR011006">
    <property type="entry name" value="CheY-like_superfamily"/>
</dbReference>
<organism evidence="6 7">
    <name type="scientific">Pacificimonas flava</name>
    <dbReference type="NCBI Taxonomy" id="1234595"/>
    <lineage>
        <taxon>Bacteria</taxon>
        <taxon>Pseudomonadati</taxon>
        <taxon>Pseudomonadota</taxon>
        <taxon>Alphaproteobacteria</taxon>
        <taxon>Sphingomonadales</taxon>
        <taxon>Sphingosinicellaceae</taxon>
        <taxon>Pacificimonas</taxon>
    </lineage>
</organism>
<dbReference type="OrthoDB" id="582170at2"/>
<evidence type="ECO:0000259" key="5">
    <source>
        <dbReference type="PROSITE" id="PS50110"/>
    </source>
</evidence>
<dbReference type="PANTHER" id="PTHR44591:SF14">
    <property type="entry name" value="PROTEIN PILG"/>
    <property type="match status" value="1"/>
</dbReference>
<protein>
    <recommendedName>
        <fullName evidence="5">Response regulatory domain-containing protein</fullName>
    </recommendedName>
</protein>
<feature type="compositionally biased region" description="Acidic residues" evidence="4">
    <location>
        <begin position="137"/>
        <end position="153"/>
    </location>
</feature>
<feature type="region of interest" description="Disordered" evidence="4">
    <location>
        <begin position="131"/>
        <end position="163"/>
    </location>
</feature>
<dbReference type="SUPFAM" id="SSF52172">
    <property type="entry name" value="CheY-like"/>
    <property type="match status" value="1"/>
</dbReference>
<feature type="compositionally biased region" description="Low complexity" evidence="4">
    <location>
        <begin position="154"/>
        <end position="163"/>
    </location>
</feature>
<accession>M2U7W3</accession>